<dbReference type="InterPro" id="IPR000092">
    <property type="entry name" value="Polyprenyl_synt"/>
</dbReference>
<name>A0A2Z6T969_9LACO</name>
<dbReference type="CDD" id="cd00685">
    <property type="entry name" value="Trans_IPPS_HT"/>
    <property type="match status" value="1"/>
</dbReference>
<reference evidence="8" key="1">
    <citation type="submission" date="2018-03" db="EMBL/GenBank/DDBJ databases">
        <title>New taxa in the Lactobacillus gasseri group.</title>
        <authorList>
            <person name="Tanizawa Y."/>
            <person name="Tohno M."/>
            <person name="Endo A."/>
            <person name="Arita M."/>
        </authorList>
    </citation>
    <scope>NUCLEOTIDE SEQUENCE [LARGE SCALE GENOMIC DNA]</scope>
    <source>
        <strain evidence="8">DSM 24759</strain>
    </source>
</reference>
<evidence type="ECO:0000313" key="8">
    <source>
        <dbReference type="Proteomes" id="UP000257317"/>
    </source>
</evidence>
<evidence type="ECO:0000256" key="2">
    <source>
        <dbReference type="ARBA" id="ARBA00006706"/>
    </source>
</evidence>
<dbReference type="PANTHER" id="PTHR12001:SF69">
    <property type="entry name" value="ALL TRANS-POLYPRENYL-DIPHOSPHATE SYNTHASE PDSS1"/>
    <property type="match status" value="1"/>
</dbReference>
<keyword evidence="4" id="KW-0479">Metal-binding</keyword>
<protein>
    <submittedName>
        <fullName evidence="7">Geranylgeranyl pyrophosphate synthase</fullName>
    </submittedName>
</protein>
<dbReference type="PANTHER" id="PTHR12001">
    <property type="entry name" value="GERANYLGERANYL PYROPHOSPHATE SYNTHASE"/>
    <property type="match status" value="1"/>
</dbReference>
<gene>
    <name evidence="7" type="ORF">LrDSM24759_01770</name>
</gene>
<keyword evidence="3 6" id="KW-0808">Transferase</keyword>
<dbReference type="SFLD" id="SFLDS00005">
    <property type="entry name" value="Isoprenoid_Synthase_Type_I"/>
    <property type="match status" value="1"/>
</dbReference>
<proteinExistence type="inferred from homology"/>
<evidence type="ECO:0000256" key="1">
    <source>
        <dbReference type="ARBA" id="ARBA00001946"/>
    </source>
</evidence>
<comment type="cofactor">
    <cofactor evidence="1">
        <name>Mg(2+)</name>
        <dbReference type="ChEBI" id="CHEBI:18420"/>
    </cofactor>
</comment>
<dbReference type="Gene3D" id="1.10.600.10">
    <property type="entry name" value="Farnesyl Diphosphate Synthase"/>
    <property type="match status" value="1"/>
</dbReference>
<dbReference type="RefSeq" id="WP_117117535.1">
    <property type="nucleotide sequence ID" value="NZ_BFBY01000001.1"/>
</dbReference>
<dbReference type="Pfam" id="PF00348">
    <property type="entry name" value="polyprenyl_synt"/>
    <property type="match status" value="1"/>
</dbReference>
<dbReference type="Proteomes" id="UP000257317">
    <property type="component" value="Unassembled WGS sequence"/>
</dbReference>
<evidence type="ECO:0000256" key="4">
    <source>
        <dbReference type="ARBA" id="ARBA00022723"/>
    </source>
</evidence>
<keyword evidence="8" id="KW-1185">Reference proteome</keyword>
<sequence>MIKISSFKNKLNQEKLPDKKQFAFWDDYPLIQKDMIAVNEIIFNHISHVNGIMGQALYDTFSVPGKMLRPAFVMLFSQFSKKAKFKHKQLLNIAASIEMLHNATLIHDDIIDESDLRHGQPSIQAKYGKHIAVYAGDYLFAVSLSILSANTKNISTLQRDSQTMEAILLGETEQYNFVYDTSITIDQYLEHIKGKTSVLFGLACLLGSFESGAGIRQALKAQKFGEYLGQVFQIRDDILDYTTSAQNLKKPVLLDVKDGVYSAPLIFALQNDPQQKLHKLVSYGKKLTNSQLHEIDQLVKEYGGVKQASQLADQYTEKALSYLQKHWPENKTRQQIESLTHQLLDRKY</sequence>
<evidence type="ECO:0000256" key="3">
    <source>
        <dbReference type="ARBA" id="ARBA00022679"/>
    </source>
</evidence>
<dbReference type="InterPro" id="IPR033749">
    <property type="entry name" value="Polyprenyl_synt_CS"/>
</dbReference>
<organism evidence="7 8">
    <name type="scientific">Lactobacillus rodentium</name>
    <dbReference type="NCBI Taxonomy" id="947835"/>
    <lineage>
        <taxon>Bacteria</taxon>
        <taxon>Bacillati</taxon>
        <taxon>Bacillota</taxon>
        <taxon>Bacilli</taxon>
        <taxon>Lactobacillales</taxon>
        <taxon>Lactobacillaceae</taxon>
        <taxon>Lactobacillus</taxon>
    </lineage>
</organism>
<dbReference type="SUPFAM" id="SSF48576">
    <property type="entry name" value="Terpenoid synthases"/>
    <property type="match status" value="1"/>
</dbReference>
<comment type="similarity">
    <text evidence="2 6">Belongs to the FPP/GGPP synthase family.</text>
</comment>
<keyword evidence="5" id="KW-0460">Magnesium</keyword>
<dbReference type="GO" id="GO:0004659">
    <property type="term" value="F:prenyltransferase activity"/>
    <property type="evidence" value="ECO:0007669"/>
    <property type="project" value="InterPro"/>
</dbReference>
<dbReference type="PROSITE" id="PS00444">
    <property type="entry name" value="POLYPRENYL_SYNTHASE_2"/>
    <property type="match status" value="1"/>
</dbReference>
<dbReference type="GO" id="GO:0046872">
    <property type="term" value="F:metal ion binding"/>
    <property type="evidence" value="ECO:0007669"/>
    <property type="project" value="UniProtKB-KW"/>
</dbReference>
<evidence type="ECO:0000256" key="6">
    <source>
        <dbReference type="RuleBase" id="RU004466"/>
    </source>
</evidence>
<accession>A0A2Z6T969</accession>
<evidence type="ECO:0000256" key="5">
    <source>
        <dbReference type="ARBA" id="ARBA00022842"/>
    </source>
</evidence>
<dbReference type="EMBL" id="BFBY01000001">
    <property type="protein sequence ID" value="GBG04263.1"/>
    <property type="molecule type" value="Genomic_DNA"/>
</dbReference>
<dbReference type="AlphaFoldDB" id="A0A2Z6T969"/>
<dbReference type="InterPro" id="IPR008949">
    <property type="entry name" value="Isoprenoid_synthase_dom_sf"/>
</dbReference>
<dbReference type="OrthoDB" id="9805316at2"/>
<dbReference type="GO" id="GO:0008299">
    <property type="term" value="P:isoprenoid biosynthetic process"/>
    <property type="evidence" value="ECO:0007669"/>
    <property type="project" value="InterPro"/>
</dbReference>
<evidence type="ECO:0000313" key="7">
    <source>
        <dbReference type="EMBL" id="GBG04263.1"/>
    </source>
</evidence>
<comment type="caution">
    <text evidence="7">The sequence shown here is derived from an EMBL/GenBank/DDBJ whole genome shotgun (WGS) entry which is preliminary data.</text>
</comment>